<reference evidence="5 8" key="3">
    <citation type="submission" date="2015-06" db="EMBL/GenBank/DDBJ databases">
        <title>Improved classification and identification of acetic acid bacteria using matrix-assisted laser desorption/ionization time-of-flight mass spectrometry; Gluconobacter nephelii and Gluconobacter uchimurae are later heterotypic synonyms of Gluconobacter japonicus and Gluconobacter oxydans, respectively.</title>
        <authorList>
            <person name="Li L."/>
            <person name="Cleenwerck I."/>
            <person name="De Vuyst L."/>
            <person name="Vandamme P."/>
        </authorList>
    </citation>
    <scope>NUCLEOTIDE SEQUENCE [LARGE SCALE GENOMIC DNA]</scope>
    <source>
        <strain evidence="5 8">LMG 1663</strain>
    </source>
</reference>
<dbReference type="PANTHER" id="PTHR43046:SF16">
    <property type="entry name" value="ADP-RIBOSE PYROPHOSPHATASE YJHB-RELATED"/>
    <property type="match status" value="1"/>
</dbReference>
<sequence>MSEPAWLVWAREIQAISQTGLTYATDPFDKERYEMLRALSARMMTAGSAELEDTLLTLFSQQDGYATPKLEVRVGVFDAEGRILMVREVLDKNRWTVPGGWTDVNLTASQCAAKEVWEETGYTVHITKLAMVLDRSTQDHQPPEGFSVTKLFFLGQITGGEATTSVETSEVRFFAKDQIPQDLSTGRILPHQIERLFAHRADPSLPTEFD</sequence>
<evidence type="ECO:0000313" key="8">
    <source>
        <dbReference type="Proteomes" id="UP000075411"/>
    </source>
</evidence>
<dbReference type="Proteomes" id="UP000075411">
    <property type="component" value="Unassembled WGS sequence"/>
</dbReference>
<evidence type="ECO:0000313" key="7">
    <source>
        <dbReference type="Proteomes" id="UP000029448"/>
    </source>
</evidence>
<keyword evidence="7" id="KW-1185">Reference proteome</keyword>
<dbReference type="SUPFAM" id="SSF55811">
    <property type="entry name" value="Nudix"/>
    <property type="match status" value="1"/>
</dbReference>
<evidence type="ECO:0000259" key="3">
    <source>
        <dbReference type="PROSITE" id="PS51462"/>
    </source>
</evidence>
<evidence type="ECO:0000313" key="9">
    <source>
        <dbReference type="Proteomes" id="UP000194565"/>
    </source>
</evidence>
<dbReference type="EMBL" id="JOMM01000027">
    <property type="protein sequence ID" value="OUI85788.1"/>
    <property type="molecule type" value="Genomic_DNA"/>
</dbReference>
<accession>A0A094YP88</accession>
<dbReference type="EMBL" id="JOKM01000079">
    <property type="protein sequence ID" value="KGB22434.1"/>
    <property type="molecule type" value="Genomic_DNA"/>
</dbReference>
<dbReference type="Gene3D" id="6.10.250.1120">
    <property type="match status" value="1"/>
</dbReference>
<comment type="caution">
    <text evidence="4">The sequence shown here is derived from an EMBL/GenBank/DDBJ whole genome shotgun (WGS) entry which is preliminary data.</text>
</comment>
<evidence type="ECO:0000313" key="4">
    <source>
        <dbReference type="EMBL" id="KGB22434.1"/>
    </source>
</evidence>
<dbReference type="GeneID" id="89479479"/>
<dbReference type="PATRIC" id="fig|104102.12.peg.2976"/>
<reference evidence="4 7" key="1">
    <citation type="submission" date="2014-06" db="EMBL/GenBank/DDBJ databases">
        <title>Functional and comparative genomic analyses of the Drosophila gut microbiota identify candidate symbiosis factors.</title>
        <authorList>
            <person name="Newell P.D."/>
            <person name="Chaston J.M."/>
            <person name="Douglas A.E."/>
        </authorList>
    </citation>
    <scope>NUCLEOTIDE SEQUENCE [LARGE SCALE GENOMIC DNA]</scope>
    <source>
        <strain evidence="4 7">DmCS_006</strain>
    </source>
</reference>
<dbReference type="RefSeq" id="WP_035380994.1">
    <property type="nucleotide sequence ID" value="NZ_JACAOJ010000003.1"/>
</dbReference>
<dbReference type="Proteomes" id="UP000029448">
    <property type="component" value="Unassembled WGS sequence"/>
</dbReference>
<protein>
    <submittedName>
        <fullName evidence="5">ADP-ribose pyrophosphatase</fullName>
    </submittedName>
    <submittedName>
        <fullName evidence="4">Hydrolase, NUDIX family</fullName>
    </submittedName>
</protein>
<dbReference type="Gene3D" id="3.90.79.10">
    <property type="entry name" value="Nucleoside Triphosphate Pyrophosphohydrolase"/>
    <property type="match status" value="1"/>
</dbReference>
<keyword evidence="2 4" id="KW-0378">Hydrolase</keyword>
<dbReference type="InterPro" id="IPR015797">
    <property type="entry name" value="NUDIX_hydrolase-like_dom_sf"/>
</dbReference>
<dbReference type="EMBL" id="LHZT01000119">
    <property type="protein sequence ID" value="KXV57677.1"/>
    <property type="molecule type" value="Genomic_DNA"/>
</dbReference>
<comment type="cofactor">
    <cofactor evidence="1">
        <name>Mg(2+)</name>
        <dbReference type="ChEBI" id="CHEBI:18420"/>
    </cofactor>
</comment>
<dbReference type="Proteomes" id="UP000194565">
    <property type="component" value="Unassembled WGS sequence"/>
</dbReference>
<dbReference type="CDD" id="cd04672">
    <property type="entry name" value="NUDIX_CDP-Chase_like"/>
    <property type="match status" value="1"/>
</dbReference>
<reference evidence="6 9" key="2">
    <citation type="submission" date="2014-06" db="EMBL/GenBank/DDBJ databases">
        <authorList>
            <person name="Ju J."/>
            <person name="Zhang J."/>
        </authorList>
    </citation>
    <scope>NUCLEOTIDE SEQUENCE [LARGE SCALE GENOMIC DNA]</scope>
    <source>
        <strain evidence="6">DmW_042</strain>
    </source>
</reference>
<dbReference type="Pfam" id="PF12535">
    <property type="entry name" value="Nudix_N"/>
    <property type="match status" value="1"/>
</dbReference>
<proteinExistence type="predicted"/>
<evidence type="ECO:0000313" key="6">
    <source>
        <dbReference type="EMBL" id="OUI85788.1"/>
    </source>
</evidence>
<dbReference type="GO" id="GO:0016787">
    <property type="term" value="F:hydrolase activity"/>
    <property type="evidence" value="ECO:0007669"/>
    <property type="project" value="UniProtKB-KW"/>
</dbReference>
<evidence type="ECO:0000313" key="5">
    <source>
        <dbReference type="EMBL" id="KXV57677.1"/>
    </source>
</evidence>
<dbReference type="AlphaFoldDB" id="A0A094YP88"/>
<organism evidence="4 7">
    <name type="scientific">Acetobacter tropicalis</name>
    <dbReference type="NCBI Taxonomy" id="104102"/>
    <lineage>
        <taxon>Bacteria</taxon>
        <taxon>Pseudomonadati</taxon>
        <taxon>Pseudomonadota</taxon>
        <taxon>Alphaproteobacteria</taxon>
        <taxon>Acetobacterales</taxon>
        <taxon>Acetobacteraceae</taxon>
        <taxon>Acetobacter</taxon>
    </lineage>
</organism>
<evidence type="ECO:0000256" key="2">
    <source>
        <dbReference type="ARBA" id="ARBA00022801"/>
    </source>
</evidence>
<dbReference type="PROSITE" id="PS51462">
    <property type="entry name" value="NUDIX"/>
    <property type="match status" value="1"/>
</dbReference>
<evidence type="ECO:0000256" key="1">
    <source>
        <dbReference type="ARBA" id="ARBA00001946"/>
    </source>
</evidence>
<gene>
    <name evidence="5" type="ORF">AD947_07965</name>
    <name evidence="4" type="ORF">AtDm6_2445</name>
    <name evidence="6" type="ORF">HC62_08570</name>
</gene>
<dbReference type="OrthoDB" id="8480561at2"/>
<name>A0A094YP88_9PROT</name>
<dbReference type="InterPro" id="IPR000086">
    <property type="entry name" value="NUDIX_hydrolase_dom"/>
</dbReference>
<dbReference type="InterPro" id="IPR059176">
    <property type="entry name" value="UDP-X_N"/>
</dbReference>
<feature type="domain" description="Nudix hydrolase" evidence="3">
    <location>
        <begin position="67"/>
        <end position="196"/>
    </location>
</feature>
<dbReference type="PANTHER" id="PTHR43046">
    <property type="entry name" value="GDP-MANNOSE MANNOSYL HYDROLASE"/>
    <property type="match status" value="1"/>
</dbReference>
<dbReference type="Pfam" id="PF00293">
    <property type="entry name" value="NUDIX"/>
    <property type="match status" value="1"/>
</dbReference>